<dbReference type="Proteomes" id="UP000589896">
    <property type="component" value="Unassembled WGS sequence"/>
</dbReference>
<dbReference type="Gene3D" id="3.40.50.300">
    <property type="entry name" value="P-loop containing nucleotide triphosphate hydrolases"/>
    <property type="match status" value="1"/>
</dbReference>
<keyword evidence="4" id="KW-1185">Reference proteome</keyword>
<gene>
    <name evidence="3" type="primary">hda</name>
    <name evidence="3" type="ORF">H0E82_12965</name>
</gene>
<dbReference type="SUPFAM" id="SSF52540">
    <property type="entry name" value="P-loop containing nucleoside triphosphate hydrolases"/>
    <property type="match status" value="1"/>
</dbReference>
<dbReference type="AlphaFoldDB" id="A0A7Z0QTH7"/>
<evidence type="ECO:0000259" key="2">
    <source>
        <dbReference type="Pfam" id="PF22688"/>
    </source>
</evidence>
<organism evidence="3 4">
    <name type="scientific">Luteimonas deserti</name>
    <dbReference type="NCBI Taxonomy" id="2752306"/>
    <lineage>
        <taxon>Bacteria</taxon>
        <taxon>Pseudomonadati</taxon>
        <taxon>Pseudomonadota</taxon>
        <taxon>Gammaproteobacteria</taxon>
        <taxon>Lysobacterales</taxon>
        <taxon>Lysobacteraceae</taxon>
        <taxon>Luteimonas</taxon>
    </lineage>
</organism>
<name>A0A7Z0QTH7_9GAMM</name>
<comment type="caution">
    <text evidence="3">The sequence shown here is derived from an EMBL/GenBank/DDBJ whole genome shotgun (WGS) entry which is preliminary data.</text>
</comment>
<protein>
    <submittedName>
        <fullName evidence="3">DnaA regulatory inactivator Hda</fullName>
    </submittedName>
</protein>
<dbReference type="InterPro" id="IPR002611">
    <property type="entry name" value="IstB_ATP-bd"/>
</dbReference>
<feature type="domain" description="IstB-like ATP-binding" evidence="1">
    <location>
        <begin position="23"/>
        <end position="89"/>
    </location>
</feature>
<evidence type="ECO:0000259" key="1">
    <source>
        <dbReference type="Pfam" id="PF01695"/>
    </source>
</evidence>
<dbReference type="GO" id="GO:0005524">
    <property type="term" value="F:ATP binding"/>
    <property type="evidence" value="ECO:0007669"/>
    <property type="project" value="InterPro"/>
</dbReference>
<dbReference type="EMBL" id="JACCJZ010000020">
    <property type="protein sequence ID" value="NYZ63661.1"/>
    <property type="molecule type" value="Genomic_DNA"/>
</dbReference>
<dbReference type="GO" id="GO:0032297">
    <property type="term" value="P:negative regulation of DNA-templated DNA replication initiation"/>
    <property type="evidence" value="ECO:0007669"/>
    <property type="project" value="InterPro"/>
</dbReference>
<dbReference type="RefSeq" id="WP_180546559.1">
    <property type="nucleotide sequence ID" value="NZ_JACCJZ010000020.1"/>
</dbReference>
<evidence type="ECO:0000313" key="3">
    <source>
        <dbReference type="EMBL" id="NYZ63661.1"/>
    </source>
</evidence>
<dbReference type="PANTHER" id="PTHR30050">
    <property type="entry name" value="CHROMOSOMAL REPLICATION INITIATOR PROTEIN DNAA"/>
    <property type="match status" value="1"/>
</dbReference>
<feature type="domain" description="Hda lid" evidence="2">
    <location>
        <begin position="164"/>
        <end position="228"/>
    </location>
</feature>
<reference evidence="3 4" key="1">
    <citation type="submission" date="2020-07" db="EMBL/GenBank/DDBJ databases">
        <title>isolation of Luteimonas sp. SJ-16.</title>
        <authorList>
            <person name="Huang X.-X."/>
            <person name="Xu L."/>
            <person name="Sun J.-Q."/>
        </authorList>
    </citation>
    <scope>NUCLEOTIDE SEQUENCE [LARGE SCALE GENOMIC DNA]</scope>
    <source>
        <strain evidence="3 4">SJ-16</strain>
    </source>
</reference>
<dbReference type="GO" id="GO:0006270">
    <property type="term" value="P:DNA replication initiation"/>
    <property type="evidence" value="ECO:0007669"/>
    <property type="project" value="TreeGrafter"/>
</dbReference>
<dbReference type="NCBIfam" id="TIGR03420">
    <property type="entry name" value="DnaA_homol_Hda"/>
    <property type="match status" value="1"/>
</dbReference>
<dbReference type="InterPro" id="IPR027417">
    <property type="entry name" value="P-loop_NTPase"/>
</dbReference>
<evidence type="ECO:0000313" key="4">
    <source>
        <dbReference type="Proteomes" id="UP000589896"/>
    </source>
</evidence>
<dbReference type="InterPro" id="IPR055199">
    <property type="entry name" value="Hda_lid"/>
</dbReference>
<dbReference type="Gene3D" id="1.10.8.60">
    <property type="match status" value="1"/>
</dbReference>
<proteinExistence type="predicted"/>
<dbReference type="Pfam" id="PF22688">
    <property type="entry name" value="Hda_lid"/>
    <property type="match status" value="1"/>
</dbReference>
<sequence length="236" mass="25353">MSSPQLPLALRYPPDQRLDTFVTADPAVLAQLRDVALGGPRRALYVAGGAGTGKTHLAIALCAEAERLGRRAAYLPVRAALGRLADAAQAVHGADLIAVDGVELLAGHRGEEIALFDLHNRAHDAGRSVLYTGAGWPDALDLQLPDLRSRLAQAARIALPLLDDAGRHELLRLRAIRRGLQVDAATIDWLLRRADRDLPALTALLDRLDRASLASQRRLTVPFVRQVLADDVGPGP</sequence>
<dbReference type="Pfam" id="PF01695">
    <property type="entry name" value="IstB_IS21"/>
    <property type="match status" value="1"/>
</dbReference>
<accession>A0A7Z0QTH7</accession>
<dbReference type="InterPro" id="IPR017788">
    <property type="entry name" value="Hda"/>
</dbReference>
<dbReference type="PANTHER" id="PTHR30050:SF5">
    <property type="entry name" value="DNAA REGULATORY INACTIVATOR HDA"/>
    <property type="match status" value="1"/>
</dbReference>